<gene>
    <name evidence="2" type="ORF">CFR71_12575</name>
</gene>
<dbReference type="SMART" id="SM00028">
    <property type="entry name" value="TPR"/>
    <property type="match status" value="5"/>
</dbReference>
<dbReference type="InterPro" id="IPR019734">
    <property type="entry name" value="TPR_rpt"/>
</dbReference>
<protein>
    <submittedName>
        <fullName evidence="2">Uncharacterized protein</fullName>
    </submittedName>
</protein>
<sequence>MNMFQNHKLRSKARSAARSKQWGQAANWYSKLCAQRHPSVKDLIQFGHALKEDGQLDKALEVYLRAANAHPYNVDAQRQVGIFLKIRGHRQEAATYFARALAIDSKLSDIRDELSSVGVNDDAALDAYHLRGGLAGGDAKKKPFNLLTRLRTALPLKQARAAARRMAWPQAEENYRKILKQDPDQVRCLVQCGHALREQGKAEEAVDCYRRALLLTPRDPDIYIYLGAALKHLGRIDSALGAYLAAWRLRPGLPAAVQEIRAISGDLEDGQIAELSGMYLRVDPSQHDGTVPVSNENRGRQLSEVSGLDREQSAIFKFLAGSLAYKE</sequence>
<evidence type="ECO:0000313" key="2">
    <source>
        <dbReference type="EMBL" id="PYD74827.1"/>
    </source>
</evidence>
<dbReference type="Gene3D" id="1.25.40.10">
    <property type="entry name" value="Tetratricopeptide repeat domain"/>
    <property type="match status" value="2"/>
</dbReference>
<name>A0A318Q5M1_9PROT</name>
<keyword evidence="1" id="KW-0802">TPR repeat</keyword>
<reference evidence="2 3" key="1">
    <citation type="submission" date="2017-07" db="EMBL/GenBank/DDBJ databases">
        <title>A draft genome sequence of Komagataeibacter sp. T5K1.</title>
        <authorList>
            <person name="Skraban J."/>
            <person name="Cleenwerck I."/>
            <person name="Vandamme P."/>
            <person name="Trcek J."/>
        </authorList>
    </citation>
    <scope>NUCLEOTIDE SEQUENCE [LARGE SCALE GENOMIC DNA]</scope>
    <source>
        <strain evidence="2 3">T5K1</strain>
    </source>
</reference>
<feature type="repeat" description="TPR" evidence="1">
    <location>
        <begin position="186"/>
        <end position="219"/>
    </location>
</feature>
<dbReference type="PANTHER" id="PTHR44998">
    <property type="match status" value="1"/>
</dbReference>
<dbReference type="Pfam" id="PF13414">
    <property type="entry name" value="TPR_11"/>
    <property type="match status" value="1"/>
</dbReference>
<dbReference type="EMBL" id="NOXG01000021">
    <property type="protein sequence ID" value="PYD74827.1"/>
    <property type="molecule type" value="Genomic_DNA"/>
</dbReference>
<dbReference type="AlphaFoldDB" id="A0A318Q5M1"/>
<dbReference type="SUPFAM" id="SSF48452">
    <property type="entry name" value="TPR-like"/>
    <property type="match status" value="1"/>
</dbReference>
<evidence type="ECO:0000256" key="1">
    <source>
        <dbReference type="PROSITE-ProRule" id="PRU00339"/>
    </source>
</evidence>
<dbReference type="InterPro" id="IPR011990">
    <property type="entry name" value="TPR-like_helical_dom_sf"/>
</dbReference>
<feature type="repeat" description="TPR" evidence="1">
    <location>
        <begin position="40"/>
        <end position="73"/>
    </location>
</feature>
<proteinExistence type="predicted"/>
<dbReference type="PANTHER" id="PTHR44998:SF1">
    <property type="entry name" value="UDP-N-ACETYLGLUCOSAMINE--PEPTIDE N-ACETYLGLUCOSAMINYLTRANSFERASE 110 KDA SUBUNIT"/>
    <property type="match status" value="1"/>
</dbReference>
<organism evidence="2 3">
    <name type="scientific">Novacetimonas pomaceti</name>
    <dbReference type="NCBI Taxonomy" id="2021998"/>
    <lineage>
        <taxon>Bacteria</taxon>
        <taxon>Pseudomonadati</taxon>
        <taxon>Pseudomonadota</taxon>
        <taxon>Alphaproteobacteria</taxon>
        <taxon>Acetobacterales</taxon>
        <taxon>Acetobacteraceae</taxon>
        <taxon>Novacetimonas</taxon>
    </lineage>
</organism>
<evidence type="ECO:0000313" key="3">
    <source>
        <dbReference type="Proteomes" id="UP000247609"/>
    </source>
</evidence>
<dbReference type="Proteomes" id="UP000247609">
    <property type="component" value="Unassembled WGS sequence"/>
</dbReference>
<accession>A0A318Q5M1</accession>
<dbReference type="PROSITE" id="PS50005">
    <property type="entry name" value="TPR"/>
    <property type="match status" value="2"/>
</dbReference>
<comment type="caution">
    <text evidence="2">The sequence shown here is derived from an EMBL/GenBank/DDBJ whole genome shotgun (WGS) entry which is preliminary data.</text>
</comment>
<dbReference type="RefSeq" id="WP_110531669.1">
    <property type="nucleotide sequence ID" value="NZ_NOXG01000021.1"/>
</dbReference>